<dbReference type="GO" id="GO:0006227">
    <property type="term" value="P:dUDP biosynthetic process"/>
    <property type="evidence" value="ECO:0007669"/>
    <property type="project" value="TreeGrafter"/>
</dbReference>
<dbReference type="CDD" id="cd01672">
    <property type="entry name" value="TMPK"/>
    <property type="match status" value="1"/>
</dbReference>
<dbReference type="Proteomes" id="UP001107558">
    <property type="component" value="Chromosome 2"/>
</dbReference>
<reference evidence="11" key="1">
    <citation type="submission" date="2021-03" db="EMBL/GenBank/DDBJ databases">
        <title>Chromosome level genome of the anhydrobiotic midge Polypedilum vanderplanki.</title>
        <authorList>
            <person name="Yoshida Y."/>
            <person name="Kikawada T."/>
            <person name="Gusev O."/>
        </authorList>
    </citation>
    <scope>NUCLEOTIDE SEQUENCE</scope>
    <source>
        <strain evidence="11">NIAS01</strain>
        <tissue evidence="11">Whole body or cell culture</tissue>
    </source>
</reference>
<dbReference type="Pfam" id="PF02223">
    <property type="entry name" value="Thymidylate_kin"/>
    <property type="match status" value="1"/>
</dbReference>
<evidence type="ECO:0000256" key="7">
    <source>
        <dbReference type="ARBA" id="ARBA00022741"/>
    </source>
</evidence>
<comment type="pathway">
    <text evidence="1">Pyrimidine metabolism; dTTP biosynthesis.</text>
</comment>
<dbReference type="FunFam" id="3.40.50.300:FF:000679">
    <property type="entry name" value="Thymidylate kinase"/>
    <property type="match status" value="1"/>
</dbReference>
<evidence type="ECO:0000256" key="2">
    <source>
        <dbReference type="ARBA" id="ARBA00009776"/>
    </source>
</evidence>
<dbReference type="SUPFAM" id="SSF52540">
    <property type="entry name" value="P-loop containing nucleoside triphosphate hydrolases"/>
    <property type="match status" value="1"/>
</dbReference>
<dbReference type="GO" id="GO:0005634">
    <property type="term" value="C:nucleus"/>
    <property type="evidence" value="ECO:0007669"/>
    <property type="project" value="TreeGrafter"/>
</dbReference>
<organism evidence="11 12">
    <name type="scientific">Polypedilum vanderplanki</name>
    <name type="common">Sleeping chironomid midge</name>
    <dbReference type="NCBI Taxonomy" id="319348"/>
    <lineage>
        <taxon>Eukaryota</taxon>
        <taxon>Metazoa</taxon>
        <taxon>Ecdysozoa</taxon>
        <taxon>Arthropoda</taxon>
        <taxon>Hexapoda</taxon>
        <taxon>Insecta</taxon>
        <taxon>Pterygota</taxon>
        <taxon>Neoptera</taxon>
        <taxon>Endopterygota</taxon>
        <taxon>Diptera</taxon>
        <taxon>Nematocera</taxon>
        <taxon>Chironomoidea</taxon>
        <taxon>Chironomidae</taxon>
        <taxon>Chironominae</taxon>
        <taxon>Polypedilum</taxon>
        <taxon>Polypedilum</taxon>
    </lineage>
</organism>
<dbReference type="GO" id="GO:0005524">
    <property type="term" value="F:ATP binding"/>
    <property type="evidence" value="ECO:0007669"/>
    <property type="project" value="UniProtKB-KW"/>
</dbReference>
<evidence type="ECO:0000256" key="1">
    <source>
        <dbReference type="ARBA" id="ARBA00004992"/>
    </source>
</evidence>
<dbReference type="NCBIfam" id="TIGR00041">
    <property type="entry name" value="DTMP_kinase"/>
    <property type="match status" value="1"/>
</dbReference>
<dbReference type="EC" id="2.7.4.9" evidence="3"/>
<dbReference type="GO" id="GO:0005739">
    <property type="term" value="C:mitochondrion"/>
    <property type="evidence" value="ECO:0007669"/>
    <property type="project" value="TreeGrafter"/>
</dbReference>
<dbReference type="PROSITE" id="PS01331">
    <property type="entry name" value="THYMIDYLATE_KINASE"/>
    <property type="match status" value="1"/>
</dbReference>
<name>A0A9J6C784_POLVA</name>
<dbReference type="GO" id="GO:0004798">
    <property type="term" value="F:dTMP kinase activity"/>
    <property type="evidence" value="ECO:0007669"/>
    <property type="project" value="UniProtKB-EC"/>
</dbReference>
<keyword evidence="6" id="KW-0545">Nucleotide biosynthesis</keyword>
<proteinExistence type="inferred from homology"/>
<dbReference type="InterPro" id="IPR018095">
    <property type="entry name" value="Thymidylate_kin_CS"/>
</dbReference>
<dbReference type="OrthoDB" id="425602at2759"/>
<protein>
    <recommendedName>
        <fullName evidence="4">Thymidylate kinase</fullName>
        <ecNumber evidence="3">2.7.4.9</ecNumber>
    </recommendedName>
</protein>
<comment type="similarity">
    <text evidence="2">Belongs to the thymidylate kinase family.</text>
</comment>
<keyword evidence="5" id="KW-0808">Transferase</keyword>
<dbReference type="GO" id="GO:0006233">
    <property type="term" value="P:dTDP biosynthetic process"/>
    <property type="evidence" value="ECO:0007669"/>
    <property type="project" value="InterPro"/>
</dbReference>
<dbReference type="GO" id="GO:0006235">
    <property type="term" value="P:dTTP biosynthetic process"/>
    <property type="evidence" value="ECO:0007669"/>
    <property type="project" value="TreeGrafter"/>
</dbReference>
<evidence type="ECO:0000259" key="10">
    <source>
        <dbReference type="Pfam" id="PF02223"/>
    </source>
</evidence>
<dbReference type="PANTHER" id="PTHR10344">
    <property type="entry name" value="THYMIDYLATE KINASE"/>
    <property type="match status" value="1"/>
</dbReference>
<dbReference type="InterPro" id="IPR027417">
    <property type="entry name" value="P-loop_NTPase"/>
</dbReference>
<dbReference type="AlphaFoldDB" id="A0A9J6C784"/>
<evidence type="ECO:0000256" key="8">
    <source>
        <dbReference type="ARBA" id="ARBA00022777"/>
    </source>
</evidence>
<comment type="caution">
    <text evidence="11">The sequence shown here is derived from an EMBL/GenBank/DDBJ whole genome shotgun (WGS) entry which is preliminary data.</text>
</comment>
<evidence type="ECO:0000313" key="11">
    <source>
        <dbReference type="EMBL" id="KAG5677815.1"/>
    </source>
</evidence>
<evidence type="ECO:0000256" key="5">
    <source>
        <dbReference type="ARBA" id="ARBA00022679"/>
    </source>
</evidence>
<keyword evidence="12" id="KW-1185">Reference proteome</keyword>
<dbReference type="HAMAP" id="MF_00165">
    <property type="entry name" value="Thymidylate_kinase"/>
    <property type="match status" value="1"/>
</dbReference>
<keyword evidence="9" id="KW-0067">ATP-binding</keyword>
<evidence type="ECO:0000256" key="6">
    <source>
        <dbReference type="ARBA" id="ARBA00022727"/>
    </source>
</evidence>
<evidence type="ECO:0000256" key="9">
    <source>
        <dbReference type="ARBA" id="ARBA00022840"/>
    </source>
</evidence>
<sequence>MYIKRGALIVFEGVDRAGKTTQCKKLVERLLSQNIKAKFMNFPNRTTKTGQIIDEYLRNKTDLTDEGIHLLFTVNRWEARNEMEKELNAGTTIIVDRYSYSGVAFTAAKGLDFEWCKMPEKGLIRPDMVVYLTLNQEAMARRGGFGGERYETNDFQKNVRKIYERLIERPLWQIIDADKTEDELSDELEQLIRRKIEETGDQPLQLLW</sequence>
<evidence type="ECO:0000256" key="4">
    <source>
        <dbReference type="ARBA" id="ARBA00017144"/>
    </source>
</evidence>
<dbReference type="Gene3D" id="3.40.50.300">
    <property type="entry name" value="P-loop containing nucleotide triphosphate hydrolases"/>
    <property type="match status" value="1"/>
</dbReference>
<feature type="domain" description="Thymidylate kinase-like" evidence="10">
    <location>
        <begin position="11"/>
        <end position="187"/>
    </location>
</feature>
<evidence type="ECO:0000256" key="3">
    <source>
        <dbReference type="ARBA" id="ARBA00012980"/>
    </source>
</evidence>
<evidence type="ECO:0000313" key="12">
    <source>
        <dbReference type="Proteomes" id="UP001107558"/>
    </source>
</evidence>
<dbReference type="InterPro" id="IPR018094">
    <property type="entry name" value="Thymidylate_kinase"/>
</dbReference>
<dbReference type="InterPro" id="IPR039430">
    <property type="entry name" value="Thymidylate_kin-like_dom"/>
</dbReference>
<keyword evidence="8" id="KW-0418">Kinase</keyword>
<dbReference type="EMBL" id="JADBJN010000002">
    <property type="protein sequence ID" value="KAG5677815.1"/>
    <property type="molecule type" value="Genomic_DNA"/>
</dbReference>
<accession>A0A9J6C784</accession>
<dbReference type="GO" id="GO:0004550">
    <property type="term" value="F:nucleoside diphosphate kinase activity"/>
    <property type="evidence" value="ECO:0007669"/>
    <property type="project" value="TreeGrafter"/>
</dbReference>
<dbReference type="GO" id="GO:0005829">
    <property type="term" value="C:cytosol"/>
    <property type="evidence" value="ECO:0007669"/>
    <property type="project" value="TreeGrafter"/>
</dbReference>
<gene>
    <name evidence="11" type="ORF">PVAND_007542</name>
</gene>
<dbReference type="PANTHER" id="PTHR10344:SF1">
    <property type="entry name" value="THYMIDYLATE KINASE"/>
    <property type="match status" value="1"/>
</dbReference>
<keyword evidence="7" id="KW-0547">Nucleotide-binding</keyword>